<feature type="region of interest" description="Disordered" evidence="2">
    <location>
        <begin position="29"/>
        <end position="55"/>
    </location>
</feature>
<feature type="domain" description="GH16" evidence="3">
    <location>
        <begin position="42"/>
        <end position="162"/>
    </location>
</feature>
<dbReference type="SUPFAM" id="SSF49899">
    <property type="entry name" value="Concanavalin A-like lectins/glucanases"/>
    <property type="match status" value="1"/>
</dbReference>
<dbReference type="Proteomes" id="UP001243009">
    <property type="component" value="Unassembled WGS sequence"/>
</dbReference>
<dbReference type="Pfam" id="PF00722">
    <property type="entry name" value="Glyco_hydro_16"/>
    <property type="match status" value="1"/>
</dbReference>
<comment type="similarity">
    <text evidence="1">Belongs to the glycosyl hydrolase 16 family.</text>
</comment>
<gene>
    <name evidence="4" type="ORF">Q7A36_02620</name>
</gene>
<organism evidence="4 5">
    <name type="scientific">Paracraurococcus lichenis</name>
    <dbReference type="NCBI Taxonomy" id="3064888"/>
    <lineage>
        <taxon>Bacteria</taxon>
        <taxon>Pseudomonadati</taxon>
        <taxon>Pseudomonadota</taxon>
        <taxon>Alphaproteobacteria</taxon>
        <taxon>Acetobacterales</taxon>
        <taxon>Roseomonadaceae</taxon>
        <taxon>Paracraurococcus</taxon>
    </lineage>
</organism>
<sequence length="210" mass="21957">MAGSTNNIAGIEGFDASLPGGWTGTQNLSNHWGNVHSNGDGSITVTSSGGQDAGALQQGGGSGYGLYSFTLSNTPGDVPGAYALLWPADNKWPGAEIDTVEILANGQEYSTVHWNNNGKDAYAAKDLPNVKTSDVHTYSTAWLPGSITNYVDGVQANQFTDHVPADAAHGGTNSLAGVGEQTWWSMDLQHGDNSVHLQNVQYAPPDTPLV</sequence>
<dbReference type="InterPro" id="IPR000757">
    <property type="entry name" value="Beta-glucanase-like"/>
</dbReference>
<evidence type="ECO:0000256" key="1">
    <source>
        <dbReference type="ARBA" id="ARBA00006865"/>
    </source>
</evidence>
<evidence type="ECO:0000259" key="3">
    <source>
        <dbReference type="Pfam" id="PF00722"/>
    </source>
</evidence>
<reference evidence="4 5" key="1">
    <citation type="submission" date="2023-08" db="EMBL/GenBank/DDBJ databases">
        <title>The draft genome sequence of Paracraurococcus sp. LOR1-02.</title>
        <authorList>
            <person name="Kingkaew E."/>
            <person name="Tanasupawat S."/>
        </authorList>
    </citation>
    <scope>NUCLEOTIDE SEQUENCE [LARGE SCALE GENOMIC DNA]</scope>
    <source>
        <strain evidence="4 5">LOR1-02</strain>
    </source>
</reference>
<dbReference type="RefSeq" id="WP_305102090.1">
    <property type="nucleotide sequence ID" value="NZ_JAUTWS010000002.1"/>
</dbReference>
<accession>A0ABT9DTJ8</accession>
<keyword evidence="5" id="KW-1185">Reference proteome</keyword>
<comment type="caution">
    <text evidence="4">The sequence shown here is derived from an EMBL/GenBank/DDBJ whole genome shotgun (WGS) entry which is preliminary data.</text>
</comment>
<protein>
    <submittedName>
        <fullName evidence="4">Family 16 glycosylhydrolase</fullName>
    </submittedName>
</protein>
<dbReference type="InterPro" id="IPR013320">
    <property type="entry name" value="ConA-like_dom_sf"/>
</dbReference>
<dbReference type="EMBL" id="JAUTWS010000002">
    <property type="protein sequence ID" value="MDO9707221.1"/>
    <property type="molecule type" value="Genomic_DNA"/>
</dbReference>
<proteinExistence type="inferred from homology"/>
<name>A0ABT9DTJ8_9PROT</name>
<evidence type="ECO:0000256" key="2">
    <source>
        <dbReference type="SAM" id="MobiDB-lite"/>
    </source>
</evidence>
<dbReference type="Gene3D" id="2.60.120.200">
    <property type="match status" value="1"/>
</dbReference>
<evidence type="ECO:0000313" key="4">
    <source>
        <dbReference type="EMBL" id="MDO9707221.1"/>
    </source>
</evidence>
<evidence type="ECO:0000313" key="5">
    <source>
        <dbReference type="Proteomes" id="UP001243009"/>
    </source>
</evidence>
<feature type="compositionally biased region" description="Polar residues" evidence="2">
    <location>
        <begin position="29"/>
        <end position="46"/>
    </location>
</feature>